<organism evidence="1">
    <name type="scientific">Anguilla anguilla</name>
    <name type="common">European freshwater eel</name>
    <name type="synonym">Muraena anguilla</name>
    <dbReference type="NCBI Taxonomy" id="7936"/>
    <lineage>
        <taxon>Eukaryota</taxon>
        <taxon>Metazoa</taxon>
        <taxon>Chordata</taxon>
        <taxon>Craniata</taxon>
        <taxon>Vertebrata</taxon>
        <taxon>Euteleostomi</taxon>
        <taxon>Actinopterygii</taxon>
        <taxon>Neopterygii</taxon>
        <taxon>Teleostei</taxon>
        <taxon>Anguilliformes</taxon>
        <taxon>Anguillidae</taxon>
        <taxon>Anguilla</taxon>
    </lineage>
</organism>
<dbReference type="AlphaFoldDB" id="A0A0E9PNL1"/>
<reference evidence="1" key="2">
    <citation type="journal article" date="2015" name="Fish Shellfish Immunol.">
        <title>Early steps in the European eel (Anguilla anguilla)-Vibrio vulnificus interaction in the gills: Role of the RtxA13 toxin.</title>
        <authorList>
            <person name="Callol A."/>
            <person name="Pajuelo D."/>
            <person name="Ebbesson L."/>
            <person name="Teles M."/>
            <person name="MacKenzie S."/>
            <person name="Amaro C."/>
        </authorList>
    </citation>
    <scope>NUCLEOTIDE SEQUENCE</scope>
</reference>
<name>A0A0E9PNL1_ANGAN</name>
<evidence type="ECO:0000313" key="1">
    <source>
        <dbReference type="EMBL" id="JAH05680.1"/>
    </source>
</evidence>
<sequence>MKSDCRSLTFQYQELLLELFKCPLKVLGIATEKCNAIVQSDFHSVFLLILQ</sequence>
<accession>A0A0E9PNL1</accession>
<protein>
    <submittedName>
        <fullName evidence="1">Uncharacterized protein</fullName>
    </submittedName>
</protein>
<reference evidence="1" key="1">
    <citation type="submission" date="2014-11" db="EMBL/GenBank/DDBJ databases">
        <authorList>
            <person name="Amaro Gonzalez C."/>
        </authorList>
    </citation>
    <scope>NUCLEOTIDE SEQUENCE</scope>
</reference>
<dbReference type="EMBL" id="GBXM01102897">
    <property type="protein sequence ID" value="JAH05680.1"/>
    <property type="molecule type" value="Transcribed_RNA"/>
</dbReference>
<proteinExistence type="predicted"/>